<comment type="caution">
    <text evidence="2">The sequence shown here is derived from an EMBL/GenBank/DDBJ whole genome shotgun (WGS) entry which is preliminary data.</text>
</comment>
<keyword evidence="3" id="KW-1185">Reference proteome</keyword>
<proteinExistence type="predicted"/>
<dbReference type="SUPFAM" id="SSF81383">
    <property type="entry name" value="F-box domain"/>
    <property type="match status" value="1"/>
</dbReference>
<protein>
    <recommendedName>
        <fullName evidence="1">F-box domain-containing protein</fullName>
    </recommendedName>
</protein>
<dbReference type="Gene3D" id="1.20.1280.50">
    <property type="match status" value="1"/>
</dbReference>
<accession>A0A2N5RXA0</accession>
<sequence length="390" mass="44352">MSNILDLPREILELIFSHLVTTPTKWGHPLHRASFEAYTAAHLRLVCRAWADWLYEHHLYRTLTFDSASRSLAFIDYLGRRSRKLPRAHCQYLEVDFIWAYHHPPQSPQRDMINPDILETLLELFSDTIVTLDLKFVDFFTLPTQTIKAIGRLTNLYNLHLNLSRWPSGDLTFNEADPACFNSLILEAQALRSLRLALPVSLPCKSGLMAASAYPAITHLDVEVANLRPDVILGISIALKPSLKFLSVHDFGRKTDAQLLVPVYETLRETIEGLSVNSISSLTPILSFNFPKLRFFAVHEWLVSIVDLLHWEMFYKAPIEMIAINSASGKESADGFTVDTFSPLPQLSKLVFMNAPQNYSPAPMYLIACEARHIKCIYLDHDEMSLIMPS</sequence>
<name>A0A2N5RXA0_9BASI</name>
<evidence type="ECO:0000313" key="3">
    <source>
        <dbReference type="Proteomes" id="UP000235388"/>
    </source>
</evidence>
<dbReference type="EMBL" id="PGCJ01001412">
    <property type="protein sequence ID" value="PLW05629.1"/>
    <property type="molecule type" value="Genomic_DNA"/>
</dbReference>
<organism evidence="2 3">
    <name type="scientific">Puccinia coronata f. sp. avenae</name>
    <dbReference type="NCBI Taxonomy" id="200324"/>
    <lineage>
        <taxon>Eukaryota</taxon>
        <taxon>Fungi</taxon>
        <taxon>Dikarya</taxon>
        <taxon>Basidiomycota</taxon>
        <taxon>Pucciniomycotina</taxon>
        <taxon>Pucciniomycetes</taxon>
        <taxon>Pucciniales</taxon>
        <taxon>Pucciniaceae</taxon>
        <taxon>Puccinia</taxon>
    </lineage>
</organism>
<evidence type="ECO:0000259" key="1">
    <source>
        <dbReference type="Pfam" id="PF12937"/>
    </source>
</evidence>
<dbReference type="InterPro" id="IPR036047">
    <property type="entry name" value="F-box-like_dom_sf"/>
</dbReference>
<evidence type="ECO:0000313" key="2">
    <source>
        <dbReference type="EMBL" id="PLW05629.1"/>
    </source>
</evidence>
<dbReference type="Proteomes" id="UP000235388">
    <property type="component" value="Unassembled WGS sequence"/>
</dbReference>
<feature type="domain" description="F-box" evidence="1">
    <location>
        <begin position="4"/>
        <end position="65"/>
    </location>
</feature>
<gene>
    <name evidence="2" type="ORF">PCANC_27865</name>
</gene>
<dbReference type="Pfam" id="PF12937">
    <property type="entry name" value="F-box-like"/>
    <property type="match status" value="1"/>
</dbReference>
<reference evidence="2 3" key="1">
    <citation type="submission" date="2017-11" db="EMBL/GenBank/DDBJ databases">
        <title>De novo assembly and phasing of dikaryotic genomes from two isolates of Puccinia coronata f. sp. avenae, the causal agent of oat crown rust.</title>
        <authorList>
            <person name="Miller M.E."/>
            <person name="Zhang Y."/>
            <person name="Omidvar V."/>
            <person name="Sperschneider J."/>
            <person name="Schwessinger B."/>
            <person name="Raley C."/>
            <person name="Palmer J.M."/>
            <person name="Garnica D."/>
            <person name="Upadhyaya N."/>
            <person name="Rathjen J."/>
            <person name="Taylor J.M."/>
            <person name="Park R.F."/>
            <person name="Dodds P.N."/>
            <person name="Hirsch C.D."/>
            <person name="Kianian S.F."/>
            <person name="Figueroa M."/>
        </authorList>
    </citation>
    <scope>NUCLEOTIDE SEQUENCE [LARGE SCALE GENOMIC DNA]</scope>
    <source>
        <strain evidence="2">12NC29</strain>
    </source>
</reference>
<dbReference type="AlphaFoldDB" id="A0A2N5RXA0"/>
<dbReference type="OrthoDB" id="2496402at2759"/>
<dbReference type="InterPro" id="IPR001810">
    <property type="entry name" value="F-box_dom"/>
</dbReference>